<reference evidence="2" key="1">
    <citation type="submission" date="2024-05" db="EMBL/GenBank/DDBJ databases">
        <title>Draft Genome Sequences of Flagellimonas sp. MMG031 and Marinobacter sp. MMG032 Isolated from the dinoflagellate Symbiodinium pilosum.</title>
        <authorList>
            <person name="Shikuma N.J."/>
            <person name="Farrell M.V."/>
        </authorList>
    </citation>
    <scope>NUCLEOTIDE SEQUENCE</scope>
    <source>
        <strain evidence="2">MMG031</strain>
    </source>
</reference>
<dbReference type="KEGG" id="fld:ABNE31_14590"/>
<evidence type="ECO:0000259" key="1">
    <source>
        <dbReference type="Pfam" id="PF21781"/>
    </source>
</evidence>
<sequence>METNIQHLEKELSQFCGSQQIFTLPLCRTRYTEGIQYLAQTANAFWLLTDASVMGKSLRDKSRFITIDFKRYTPSEVETHGYDAAITYTDGNGTVLAKQQYHFTDFPLEQIRLLFCGQYPPIALRILKWSRGCPNNPLEHPLFHFS</sequence>
<proteinExistence type="predicted"/>
<dbReference type="EMBL" id="CP157804">
    <property type="protein sequence ID" value="XBQ22823.1"/>
    <property type="molecule type" value="Genomic_DNA"/>
</dbReference>
<gene>
    <name evidence="2" type="ORF">ABNE31_14590</name>
</gene>
<dbReference type="Pfam" id="PF21781">
    <property type="entry name" value="DUF6876"/>
    <property type="match status" value="1"/>
</dbReference>
<organism evidence="2">
    <name type="scientific">Flagellimonas sp. MMG031</name>
    <dbReference type="NCBI Taxonomy" id="3158549"/>
    <lineage>
        <taxon>Bacteria</taxon>
        <taxon>Pseudomonadati</taxon>
        <taxon>Bacteroidota</taxon>
        <taxon>Flavobacteriia</taxon>
        <taxon>Flavobacteriales</taxon>
        <taxon>Flavobacteriaceae</taxon>
        <taxon>Flagellimonas</taxon>
    </lineage>
</organism>
<feature type="domain" description="DUF6876" evidence="1">
    <location>
        <begin position="7"/>
        <end position="118"/>
    </location>
</feature>
<evidence type="ECO:0000313" key="2">
    <source>
        <dbReference type="EMBL" id="XBQ22823.1"/>
    </source>
</evidence>
<dbReference type="RefSeq" id="WP_349351652.1">
    <property type="nucleotide sequence ID" value="NZ_CP157804.1"/>
</dbReference>
<protein>
    <submittedName>
        <fullName evidence="2">DUF6876 family protein</fullName>
    </submittedName>
</protein>
<dbReference type="InterPro" id="IPR049241">
    <property type="entry name" value="DUF6876"/>
</dbReference>
<dbReference type="AlphaFoldDB" id="A0AAU7MW96"/>
<accession>A0AAU7MW96</accession>
<name>A0AAU7MW96_9FLAO</name>